<evidence type="ECO:0000313" key="3">
    <source>
        <dbReference type="Proteomes" id="UP000030669"/>
    </source>
</evidence>
<dbReference type="EMBL" id="KB469297">
    <property type="protein sequence ID" value="EPQ59872.1"/>
    <property type="molecule type" value="Genomic_DNA"/>
</dbReference>
<proteinExistence type="predicted"/>
<reference evidence="2 3" key="1">
    <citation type="journal article" date="2012" name="Science">
        <title>The Paleozoic origin of enzymatic lignin decomposition reconstructed from 31 fungal genomes.</title>
        <authorList>
            <person name="Floudas D."/>
            <person name="Binder M."/>
            <person name="Riley R."/>
            <person name="Barry K."/>
            <person name="Blanchette R.A."/>
            <person name="Henrissat B."/>
            <person name="Martinez A.T."/>
            <person name="Otillar R."/>
            <person name="Spatafora J.W."/>
            <person name="Yadav J.S."/>
            <person name="Aerts A."/>
            <person name="Benoit I."/>
            <person name="Boyd A."/>
            <person name="Carlson A."/>
            <person name="Copeland A."/>
            <person name="Coutinho P.M."/>
            <person name="de Vries R.P."/>
            <person name="Ferreira P."/>
            <person name="Findley K."/>
            <person name="Foster B."/>
            <person name="Gaskell J."/>
            <person name="Glotzer D."/>
            <person name="Gorecki P."/>
            <person name="Heitman J."/>
            <person name="Hesse C."/>
            <person name="Hori C."/>
            <person name="Igarashi K."/>
            <person name="Jurgens J.A."/>
            <person name="Kallen N."/>
            <person name="Kersten P."/>
            <person name="Kohler A."/>
            <person name="Kuees U."/>
            <person name="Kumar T.K.A."/>
            <person name="Kuo A."/>
            <person name="LaButti K."/>
            <person name="Larrondo L.F."/>
            <person name="Lindquist E."/>
            <person name="Ling A."/>
            <person name="Lombard V."/>
            <person name="Lucas S."/>
            <person name="Lundell T."/>
            <person name="Martin R."/>
            <person name="McLaughlin D.J."/>
            <person name="Morgenstern I."/>
            <person name="Morin E."/>
            <person name="Murat C."/>
            <person name="Nagy L.G."/>
            <person name="Nolan M."/>
            <person name="Ohm R.A."/>
            <person name="Patyshakuliyeva A."/>
            <person name="Rokas A."/>
            <person name="Ruiz-Duenas F.J."/>
            <person name="Sabat G."/>
            <person name="Salamov A."/>
            <person name="Samejima M."/>
            <person name="Schmutz J."/>
            <person name="Slot J.C."/>
            <person name="St John F."/>
            <person name="Stenlid J."/>
            <person name="Sun H."/>
            <person name="Sun S."/>
            <person name="Syed K."/>
            <person name="Tsang A."/>
            <person name="Wiebenga A."/>
            <person name="Young D."/>
            <person name="Pisabarro A."/>
            <person name="Eastwood D.C."/>
            <person name="Martin F."/>
            <person name="Cullen D."/>
            <person name="Grigoriev I.V."/>
            <person name="Hibbett D.S."/>
        </authorList>
    </citation>
    <scope>NUCLEOTIDE SEQUENCE [LARGE SCALE GENOMIC DNA]</scope>
    <source>
        <strain evidence="2 3">ATCC 11539</strain>
    </source>
</reference>
<accession>S7QKG0</accession>
<feature type="region of interest" description="Disordered" evidence="1">
    <location>
        <begin position="43"/>
        <end position="64"/>
    </location>
</feature>
<sequence>MPYAQPRGAPQPSSGLVERVYPFRGSACRVELHIIANASLAYPRSPSRPPALQQGDVGMDKAPARRDIGPSILGLSHNITTNGRTTSGWSYLLDNGAFAQAAPCTKGLNSRLRTL</sequence>
<name>S7QKG0_GLOTA</name>
<gene>
    <name evidence="2" type="ORF">GLOTRDRAFT_126163</name>
</gene>
<evidence type="ECO:0000256" key="1">
    <source>
        <dbReference type="SAM" id="MobiDB-lite"/>
    </source>
</evidence>
<dbReference type="KEGG" id="gtr:GLOTRDRAFT_126163"/>
<dbReference type="HOGENOM" id="CLU_2109298_0_0_1"/>
<dbReference type="AlphaFoldDB" id="S7QKG0"/>
<evidence type="ECO:0000313" key="2">
    <source>
        <dbReference type="EMBL" id="EPQ59872.1"/>
    </source>
</evidence>
<dbReference type="Proteomes" id="UP000030669">
    <property type="component" value="Unassembled WGS sequence"/>
</dbReference>
<dbReference type="RefSeq" id="XP_007862740.1">
    <property type="nucleotide sequence ID" value="XM_007864549.1"/>
</dbReference>
<organism evidence="2 3">
    <name type="scientific">Gloeophyllum trabeum (strain ATCC 11539 / FP-39264 / Madison 617)</name>
    <name type="common">Brown rot fungus</name>
    <dbReference type="NCBI Taxonomy" id="670483"/>
    <lineage>
        <taxon>Eukaryota</taxon>
        <taxon>Fungi</taxon>
        <taxon>Dikarya</taxon>
        <taxon>Basidiomycota</taxon>
        <taxon>Agaricomycotina</taxon>
        <taxon>Agaricomycetes</taxon>
        <taxon>Gloeophyllales</taxon>
        <taxon>Gloeophyllaceae</taxon>
        <taxon>Gloeophyllum</taxon>
    </lineage>
</organism>
<dbReference type="GeneID" id="19301342"/>
<keyword evidence="3" id="KW-1185">Reference proteome</keyword>
<protein>
    <submittedName>
        <fullName evidence="2">Uncharacterized protein</fullName>
    </submittedName>
</protein>